<dbReference type="InterPro" id="IPR012296">
    <property type="entry name" value="Nuclease_put_TT1808"/>
</dbReference>
<name>U5QFM1_GLOK1</name>
<dbReference type="AlphaFoldDB" id="U5QFM1"/>
<dbReference type="Proteomes" id="UP000017396">
    <property type="component" value="Chromosome"/>
</dbReference>
<reference evidence="2 3" key="1">
    <citation type="journal article" date="2013" name="PLoS ONE">
        <title>Cultivation and Complete Genome Sequencing of Gloeobacter kilaueensis sp. nov., from a Lava Cave in Kilauea Caldera, Hawai'i.</title>
        <authorList>
            <person name="Saw J.H."/>
            <person name="Schatz M."/>
            <person name="Brown M.V."/>
            <person name="Kunkel D.D."/>
            <person name="Foster J.S."/>
            <person name="Shick H."/>
            <person name="Christensen S."/>
            <person name="Hou S."/>
            <person name="Wan X."/>
            <person name="Donachie S.P."/>
        </authorList>
    </citation>
    <scope>NUCLEOTIDE SEQUENCE [LARGE SCALE GENOMIC DNA]</scope>
    <source>
        <strain evidence="3">JS</strain>
    </source>
</reference>
<dbReference type="STRING" id="1183438.GKIL_0147"/>
<protein>
    <recommendedName>
        <fullName evidence="1">Putative restriction endonuclease domain-containing protein</fullName>
    </recommendedName>
</protein>
<dbReference type="CDD" id="cd06260">
    <property type="entry name" value="DUF820-like"/>
    <property type="match status" value="1"/>
</dbReference>
<dbReference type="InterPro" id="IPR011335">
    <property type="entry name" value="Restrct_endonuc-II-like"/>
</dbReference>
<dbReference type="EMBL" id="CP003587">
    <property type="protein sequence ID" value="AGY56394.1"/>
    <property type="molecule type" value="Genomic_DNA"/>
</dbReference>
<dbReference type="Pfam" id="PF05685">
    <property type="entry name" value="Uma2"/>
    <property type="match status" value="1"/>
</dbReference>
<sequence>MQIEAQSPIKHEYIDGRLYAMVGVSEAHNLIAGNLITLLRNHLRGSGCRVFFSGMKVRIEARNRFYYPDVLVTWDERDRDRDTLHFKRFPKLIVEILSDSTEAFDRGDKFEDYQSLESLREYVLVSSKRPLVQCFRRTDARLWVLQSYTGEQESFELLSLDLLAPLAALYEDVSLLG</sequence>
<dbReference type="eggNOG" id="COG4636">
    <property type="taxonomic scope" value="Bacteria"/>
</dbReference>
<proteinExistence type="predicted"/>
<dbReference type="SUPFAM" id="SSF52980">
    <property type="entry name" value="Restriction endonuclease-like"/>
    <property type="match status" value="1"/>
</dbReference>
<evidence type="ECO:0000313" key="2">
    <source>
        <dbReference type="EMBL" id="AGY56394.1"/>
    </source>
</evidence>
<dbReference type="RefSeq" id="WP_023171393.1">
    <property type="nucleotide sequence ID" value="NC_022600.1"/>
</dbReference>
<dbReference type="PANTHER" id="PTHR36558">
    <property type="entry name" value="GLR1098 PROTEIN"/>
    <property type="match status" value="1"/>
</dbReference>
<evidence type="ECO:0000259" key="1">
    <source>
        <dbReference type="Pfam" id="PF05685"/>
    </source>
</evidence>
<dbReference type="PANTHER" id="PTHR36558:SF1">
    <property type="entry name" value="RESTRICTION ENDONUCLEASE DOMAIN-CONTAINING PROTEIN-RELATED"/>
    <property type="match status" value="1"/>
</dbReference>
<dbReference type="InterPro" id="IPR008538">
    <property type="entry name" value="Uma2"/>
</dbReference>
<feature type="domain" description="Putative restriction endonuclease" evidence="1">
    <location>
        <begin position="4"/>
        <end position="158"/>
    </location>
</feature>
<accession>U5QFM1</accession>
<dbReference type="Gene3D" id="3.90.1570.10">
    <property type="entry name" value="tt1808, chain A"/>
    <property type="match status" value="1"/>
</dbReference>
<evidence type="ECO:0000313" key="3">
    <source>
        <dbReference type="Proteomes" id="UP000017396"/>
    </source>
</evidence>
<keyword evidence="3" id="KW-1185">Reference proteome</keyword>
<dbReference type="KEGG" id="glj:GKIL_0147"/>
<organism evidence="2 3">
    <name type="scientific">Gloeobacter kilaueensis (strain ATCC BAA-2537 / CCAP 1431/1 / ULC 316 / JS1)</name>
    <dbReference type="NCBI Taxonomy" id="1183438"/>
    <lineage>
        <taxon>Bacteria</taxon>
        <taxon>Bacillati</taxon>
        <taxon>Cyanobacteriota</taxon>
        <taxon>Cyanophyceae</taxon>
        <taxon>Gloeobacterales</taxon>
        <taxon>Gloeobacteraceae</taxon>
        <taxon>Gloeobacter</taxon>
    </lineage>
</organism>
<gene>
    <name evidence="2" type="ORF">GKIL_0147</name>
</gene>
<dbReference type="HOGENOM" id="CLU_076312_6_2_3"/>
<dbReference type="PATRIC" id="fig|1183438.3.peg.145"/>